<evidence type="ECO:0000313" key="2">
    <source>
        <dbReference type="Proteomes" id="UP000450000"/>
    </source>
</evidence>
<dbReference type="AlphaFoldDB" id="A0A6N7KMZ5"/>
<name>A0A6N7KMZ5_9ACTN</name>
<accession>A0A6N7KMZ5</accession>
<protein>
    <submittedName>
        <fullName evidence="1">Uncharacterized protein</fullName>
    </submittedName>
</protein>
<organism evidence="1 2">
    <name type="scientific">Streptomyces kaniharaensis</name>
    <dbReference type="NCBI Taxonomy" id="212423"/>
    <lineage>
        <taxon>Bacteria</taxon>
        <taxon>Bacillati</taxon>
        <taxon>Actinomycetota</taxon>
        <taxon>Actinomycetes</taxon>
        <taxon>Kitasatosporales</taxon>
        <taxon>Streptomycetaceae</taxon>
        <taxon>Streptomyces</taxon>
    </lineage>
</organism>
<proteinExistence type="predicted"/>
<comment type="caution">
    <text evidence="1">The sequence shown here is derived from an EMBL/GenBank/DDBJ whole genome shotgun (WGS) entry which is preliminary data.</text>
</comment>
<keyword evidence="2" id="KW-1185">Reference proteome</keyword>
<gene>
    <name evidence="1" type="ORF">F7Q99_05390</name>
</gene>
<reference evidence="1 2" key="1">
    <citation type="submission" date="2019-09" db="EMBL/GenBank/DDBJ databases">
        <title>Genome Sequences of Streptomyces kaniharaensis ATCC 21070.</title>
        <authorList>
            <person name="Zhu W."/>
            <person name="De Crecy-Lagard V."/>
            <person name="Richards N.G."/>
        </authorList>
    </citation>
    <scope>NUCLEOTIDE SEQUENCE [LARGE SCALE GENOMIC DNA]</scope>
    <source>
        <strain evidence="1 2">SF-557</strain>
    </source>
</reference>
<dbReference type="Proteomes" id="UP000450000">
    <property type="component" value="Unassembled WGS sequence"/>
</dbReference>
<dbReference type="EMBL" id="WBOF01000001">
    <property type="protein sequence ID" value="MQS11737.1"/>
    <property type="molecule type" value="Genomic_DNA"/>
</dbReference>
<evidence type="ECO:0000313" key="1">
    <source>
        <dbReference type="EMBL" id="MQS11737.1"/>
    </source>
</evidence>
<sequence>MELVELGRFFTIAARLFDTGQAAPQMFSTAIDVAWHRLLEDPEAYTAFTTRHAGRCLGHSPVRGQGFISWVTAYKEAYGPLPQIWFTGADGTVDTKALARYRQTGRVWAEWDCSPVPGDGDVVPEKTPA</sequence>